<organism evidence="3 4">
    <name type="scientific">Thalassobaculum litoreum DSM 18839</name>
    <dbReference type="NCBI Taxonomy" id="1123362"/>
    <lineage>
        <taxon>Bacteria</taxon>
        <taxon>Pseudomonadati</taxon>
        <taxon>Pseudomonadota</taxon>
        <taxon>Alphaproteobacteria</taxon>
        <taxon>Rhodospirillales</taxon>
        <taxon>Thalassobaculaceae</taxon>
        <taxon>Thalassobaculum</taxon>
    </lineage>
</organism>
<evidence type="ECO:0000313" key="3">
    <source>
        <dbReference type="EMBL" id="SDF62103.1"/>
    </source>
</evidence>
<dbReference type="Gene3D" id="3.30.9.10">
    <property type="entry name" value="D-Amino Acid Oxidase, subunit A, domain 2"/>
    <property type="match status" value="1"/>
</dbReference>
<dbReference type="SUPFAM" id="SSF51905">
    <property type="entry name" value="FAD/NAD(P)-binding domain"/>
    <property type="match status" value="1"/>
</dbReference>
<dbReference type="GO" id="GO:0016491">
    <property type="term" value="F:oxidoreductase activity"/>
    <property type="evidence" value="ECO:0007669"/>
    <property type="project" value="UniProtKB-KW"/>
</dbReference>
<dbReference type="PANTHER" id="PTHR13847">
    <property type="entry name" value="SARCOSINE DEHYDROGENASE-RELATED"/>
    <property type="match status" value="1"/>
</dbReference>
<name>A0A8G2F2P1_9PROT</name>
<dbReference type="OrthoDB" id="9806601at2"/>
<dbReference type="GO" id="GO:0005737">
    <property type="term" value="C:cytoplasm"/>
    <property type="evidence" value="ECO:0007669"/>
    <property type="project" value="TreeGrafter"/>
</dbReference>
<dbReference type="RefSeq" id="WP_093149735.1">
    <property type="nucleotide sequence ID" value="NZ_FNBW01000005.1"/>
</dbReference>
<sequence>MTEPLTWYHATATAPERPRLIGDRTCDVCVIGGGLAGVSTALHCTERGLDTMLLEAETIGYGASGRNGGQVLQSLSADVSVVERQVGKDGARTFFNMAREAVDDMKDRVARHAPDADLRFGYLHATLNERQLEEMRGVCEAWHAWGYTGPKIIQGSDVREWIGSDRYTGAMVDPESGQIHPLRYLYGLARAAETAGATLFEHSLVRDVEGTVVRTAGGAVTAKHVVYCGNAYLGPLQPKLRSKIMPVASFIAVTEPLSEDLAAKLFPQDVAVADCNVALDYFRLTDDRRLLFGAGASYSAITPPGLERWMRGKIGRVFPDLSDVRIDHLWGGLIGITLNRVPDIGRTAPDVFHAQGFSGQGVVLTGLAGKIIAEAITGDDSRLKLFEKIRHLPFPGGPLKTPALVAGMTWAKLRDWIGV</sequence>
<evidence type="ECO:0000313" key="4">
    <source>
        <dbReference type="Proteomes" id="UP000198615"/>
    </source>
</evidence>
<dbReference type="Pfam" id="PF01266">
    <property type="entry name" value="DAO"/>
    <property type="match status" value="1"/>
</dbReference>
<dbReference type="Proteomes" id="UP000198615">
    <property type="component" value="Unassembled WGS sequence"/>
</dbReference>
<gene>
    <name evidence="3" type="ORF">SAMN05660686_01805</name>
</gene>
<evidence type="ECO:0000256" key="1">
    <source>
        <dbReference type="ARBA" id="ARBA00023002"/>
    </source>
</evidence>
<proteinExistence type="predicted"/>
<dbReference type="AlphaFoldDB" id="A0A8G2F2P1"/>
<dbReference type="PANTHER" id="PTHR13847:SF281">
    <property type="entry name" value="FAD DEPENDENT OXIDOREDUCTASE DOMAIN-CONTAINING PROTEIN"/>
    <property type="match status" value="1"/>
</dbReference>
<evidence type="ECO:0000259" key="2">
    <source>
        <dbReference type="Pfam" id="PF01266"/>
    </source>
</evidence>
<keyword evidence="4" id="KW-1185">Reference proteome</keyword>
<accession>A0A8G2F2P1</accession>
<dbReference type="Gene3D" id="3.50.50.60">
    <property type="entry name" value="FAD/NAD(P)-binding domain"/>
    <property type="match status" value="1"/>
</dbReference>
<reference evidence="3 4" key="1">
    <citation type="submission" date="2016-10" db="EMBL/GenBank/DDBJ databases">
        <authorList>
            <person name="Varghese N."/>
            <person name="Submissions S."/>
        </authorList>
    </citation>
    <scope>NUCLEOTIDE SEQUENCE [LARGE SCALE GENOMIC DNA]</scope>
    <source>
        <strain evidence="3 4">DSM 18839</strain>
    </source>
</reference>
<dbReference type="InterPro" id="IPR036188">
    <property type="entry name" value="FAD/NAD-bd_sf"/>
</dbReference>
<protein>
    <submittedName>
        <fullName evidence="3">Gamma-glutamylputrescine oxidase</fullName>
    </submittedName>
</protein>
<dbReference type="EMBL" id="FNBW01000005">
    <property type="protein sequence ID" value="SDF62103.1"/>
    <property type="molecule type" value="Genomic_DNA"/>
</dbReference>
<feature type="domain" description="FAD dependent oxidoreductase" evidence="2">
    <location>
        <begin position="27"/>
        <end position="374"/>
    </location>
</feature>
<comment type="caution">
    <text evidence="3">The sequence shown here is derived from an EMBL/GenBank/DDBJ whole genome shotgun (WGS) entry which is preliminary data.</text>
</comment>
<dbReference type="InterPro" id="IPR006076">
    <property type="entry name" value="FAD-dep_OxRdtase"/>
</dbReference>
<keyword evidence="1" id="KW-0560">Oxidoreductase</keyword>